<reference evidence="6 7" key="1">
    <citation type="journal article" date="2010" name="J. Bacteriol.">
        <title>Biochemical characterization of a novel indole prenyltransferase from Streptomyces sp. SN-593.</title>
        <authorList>
            <person name="Takahashi S."/>
            <person name="Takagi H."/>
            <person name="Toyoda A."/>
            <person name="Uramoto M."/>
            <person name="Nogawa T."/>
            <person name="Ueki M."/>
            <person name="Sakaki Y."/>
            <person name="Osada H."/>
        </authorList>
    </citation>
    <scope>NUCLEOTIDE SEQUENCE [LARGE SCALE GENOMIC DNA]</scope>
    <source>
        <strain evidence="6 7">SN-593</strain>
    </source>
</reference>
<keyword evidence="3" id="KW-0418">Kinase</keyword>
<evidence type="ECO:0000256" key="3">
    <source>
        <dbReference type="ARBA" id="ARBA00022777"/>
    </source>
</evidence>
<dbReference type="EMBL" id="AP018365">
    <property type="protein sequence ID" value="BBA98023.1"/>
    <property type="molecule type" value="Genomic_DNA"/>
</dbReference>
<keyword evidence="4" id="KW-0067">ATP-binding</keyword>
<sequence length="224" mass="23353">MAFIHNTTLVPSKVELVAPWLAAQPWYAGTGRAPVLDKSGGFRLDDPAGEVGIEFMVVTDTSGEGEGRAYLVPLTYRGAALDGADHALIGTTEHGVLGHRWVYDGTHDPVLQAQLLALVQDRAEPQAQSVSDTADFTVVPTLNGPALPVDAVVTTVANGPDGTRLAVETPAYAAHTLHLLRALDPSTEVPADPAPRAHLSAGWHTPGTGERVTGLLALLVPTGG</sequence>
<reference evidence="6 7" key="3">
    <citation type="journal article" date="2011" name="Nat. Chem. Biol.">
        <title>Reveromycin A biosynthesis uses RevG and RevJ for stereospecific spiroacetal formation.</title>
        <authorList>
            <person name="Takahashi S."/>
            <person name="Toyoda A."/>
            <person name="Sekiyama Y."/>
            <person name="Takagi H."/>
            <person name="Nogawa T."/>
            <person name="Uramoto M."/>
            <person name="Suzuki R."/>
            <person name="Koshino H."/>
            <person name="Kumano T."/>
            <person name="Panthee S."/>
            <person name="Dairi T."/>
            <person name="Ishikawa J."/>
            <person name="Ikeda H."/>
            <person name="Sakaki Y."/>
            <person name="Osada H."/>
        </authorList>
    </citation>
    <scope>NUCLEOTIDE SEQUENCE [LARGE SCALE GENOMIC DNA]</scope>
    <source>
        <strain evidence="6 7">SN-593</strain>
    </source>
</reference>
<evidence type="ECO:0000256" key="4">
    <source>
        <dbReference type="ARBA" id="ARBA00022840"/>
    </source>
</evidence>
<dbReference type="Pfam" id="PF18085">
    <property type="entry name" value="Mak_N_cap"/>
    <property type="match status" value="1"/>
</dbReference>
<evidence type="ECO:0000259" key="5">
    <source>
        <dbReference type="Pfam" id="PF18085"/>
    </source>
</evidence>
<evidence type="ECO:0000313" key="6">
    <source>
        <dbReference type="EMBL" id="BBA98023.1"/>
    </source>
</evidence>
<dbReference type="InterPro" id="IPR040999">
    <property type="entry name" value="Mak_N_cap"/>
</dbReference>
<evidence type="ECO:0000313" key="7">
    <source>
        <dbReference type="Proteomes" id="UP000595703"/>
    </source>
</evidence>
<organism evidence="6 7">
    <name type="scientific">Actinacidiphila reveromycinica</name>
    <dbReference type="NCBI Taxonomy" id="659352"/>
    <lineage>
        <taxon>Bacteria</taxon>
        <taxon>Bacillati</taxon>
        <taxon>Actinomycetota</taxon>
        <taxon>Actinomycetes</taxon>
        <taxon>Kitasatosporales</taxon>
        <taxon>Streptomycetaceae</taxon>
        <taxon>Actinacidiphila</taxon>
    </lineage>
</organism>
<protein>
    <recommendedName>
        <fullName evidence="5">Maltokinase N-terminal cap domain-containing protein</fullName>
    </recommendedName>
</protein>
<reference evidence="6 7" key="2">
    <citation type="journal article" date="2011" name="J. Antibiot.">
        <title>Furaquinocins I and J: novel polyketide isoprenoid hybrid compounds from Streptomyces reveromyceticus SN-593.</title>
        <authorList>
            <person name="Panthee S."/>
            <person name="Takahashi S."/>
            <person name="Takagi H."/>
            <person name="Nogawa T."/>
            <person name="Oowada E."/>
            <person name="Uramoto M."/>
            <person name="Osada H."/>
        </authorList>
    </citation>
    <scope>NUCLEOTIDE SEQUENCE [LARGE SCALE GENOMIC DNA]</scope>
    <source>
        <strain evidence="6 7">SN-593</strain>
    </source>
</reference>
<reference evidence="6 7" key="4">
    <citation type="journal article" date="2020" name="Sci. Rep.">
        <title>beta-carboline chemical signals induce reveromycin production through a LuxR family regulator in Streptomyces sp. SN-593.</title>
        <authorList>
            <person name="Panthee S."/>
            <person name="Kito N."/>
            <person name="Hayashi T."/>
            <person name="Shimizu T."/>
            <person name="Ishikawa J."/>
            <person name="Hamamoto H."/>
            <person name="Osada H."/>
            <person name="Takahashi S."/>
        </authorList>
    </citation>
    <scope>NUCLEOTIDE SEQUENCE [LARGE SCALE GENOMIC DNA]</scope>
    <source>
        <strain evidence="6 7">SN-593</strain>
    </source>
</reference>
<keyword evidence="2" id="KW-0547">Nucleotide-binding</keyword>
<evidence type="ECO:0000256" key="2">
    <source>
        <dbReference type="ARBA" id="ARBA00022741"/>
    </source>
</evidence>
<gene>
    <name evidence="6" type="ORF">RVR_4048</name>
</gene>
<proteinExistence type="predicted"/>
<dbReference type="GO" id="GO:0016301">
    <property type="term" value="F:kinase activity"/>
    <property type="evidence" value="ECO:0007669"/>
    <property type="project" value="UniProtKB-KW"/>
</dbReference>
<dbReference type="AlphaFoldDB" id="A0A7U3VNV0"/>
<keyword evidence="1" id="KW-0808">Transferase</keyword>
<accession>A0A7U3VNV0</accession>
<dbReference type="GO" id="GO:0005524">
    <property type="term" value="F:ATP binding"/>
    <property type="evidence" value="ECO:0007669"/>
    <property type="project" value="UniProtKB-KW"/>
</dbReference>
<keyword evidence="7" id="KW-1185">Reference proteome</keyword>
<dbReference type="KEGG" id="arev:RVR_4048"/>
<dbReference type="Proteomes" id="UP000595703">
    <property type="component" value="Chromosome"/>
</dbReference>
<dbReference type="RefSeq" id="WP_202234230.1">
    <property type="nucleotide sequence ID" value="NZ_AP018365.1"/>
</dbReference>
<name>A0A7U3VNV0_9ACTN</name>
<feature type="domain" description="Maltokinase N-terminal cap" evidence="5">
    <location>
        <begin position="20"/>
        <end position="108"/>
    </location>
</feature>
<evidence type="ECO:0000256" key="1">
    <source>
        <dbReference type="ARBA" id="ARBA00022679"/>
    </source>
</evidence>